<dbReference type="EMBL" id="JAERWK010000003">
    <property type="protein sequence ID" value="MBM9466151.1"/>
    <property type="molecule type" value="Genomic_DNA"/>
</dbReference>
<evidence type="ECO:0000259" key="2">
    <source>
        <dbReference type="Pfam" id="PF18970"/>
    </source>
</evidence>
<keyword evidence="4" id="KW-1185">Reference proteome</keyword>
<reference evidence="3" key="1">
    <citation type="submission" date="2021-01" db="EMBL/GenBank/DDBJ databases">
        <title>YIM 132084 draft genome.</title>
        <authorList>
            <person name="An D."/>
        </authorList>
    </citation>
    <scope>NUCLEOTIDE SEQUENCE</scope>
    <source>
        <strain evidence="3">YIM 132084</strain>
    </source>
</reference>
<proteinExistence type="predicted"/>
<sequence length="152" mass="16284">MSSSNPLEQPEQIDETVPGTEYHGADGVAEQLTEGDTLNPSGLDDQLDEGYNPPDREPRIDVPTEAEEARGASIETLLAAETPEVWDEDERQSLFDETGNEVGGRRSGRLVDPDYGDGEDTESELLAEDVGIDGAGASAEEAAVHIVDEEDV</sequence>
<dbReference type="Proteomes" id="UP000663792">
    <property type="component" value="Unassembled WGS sequence"/>
</dbReference>
<feature type="region of interest" description="Disordered" evidence="1">
    <location>
        <begin position="1"/>
        <end position="70"/>
    </location>
</feature>
<feature type="compositionally biased region" description="Basic and acidic residues" evidence="1">
    <location>
        <begin position="54"/>
        <end position="70"/>
    </location>
</feature>
<evidence type="ECO:0000313" key="3">
    <source>
        <dbReference type="EMBL" id="MBM9466151.1"/>
    </source>
</evidence>
<dbReference type="AlphaFoldDB" id="A0A939BY19"/>
<gene>
    <name evidence="3" type="ORF">JL106_02505</name>
</gene>
<name>A0A939BY19_9ACTN</name>
<evidence type="ECO:0000313" key="4">
    <source>
        <dbReference type="Proteomes" id="UP000663792"/>
    </source>
</evidence>
<comment type="caution">
    <text evidence="3">The sequence shown here is derived from an EMBL/GenBank/DDBJ whole genome shotgun (WGS) entry which is preliminary data.</text>
</comment>
<dbReference type="Pfam" id="PF18970">
    <property type="entry name" value="DUF5709"/>
    <property type="match status" value="1"/>
</dbReference>
<feature type="region of interest" description="Disordered" evidence="1">
    <location>
        <begin position="97"/>
        <end position="121"/>
    </location>
</feature>
<protein>
    <recommendedName>
        <fullName evidence="2">DUF5709 domain-containing protein</fullName>
    </recommendedName>
</protein>
<accession>A0A939BY19</accession>
<organism evidence="3 4">
    <name type="scientific">Nakamurella leprariae</name>
    <dbReference type="NCBI Taxonomy" id="2803911"/>
    <lineage>
        <taxon>Bacteria</taxon>
        <taxon>Bacillati</taxon>
        <taxon>Actinomycetota</taxon>
        <taxon>Actinomycetes</taxon>
        <taxon>Nakamurellales</taxon>
        <taxon>Nakamurellaceae</taxon>
        <taxon>Nakamurella</taxon>
    </lineage>
</organism>
<dbReference type="RefSeq" id="WP_205259105.1">
    <property type="nucleotide sequence ID" value="NZ_JAERWK010000003.1"/>
</dbReference>
<dbReference type="InterPro" id="IPR043763">
    <property type="entry name" value="DUF5709"/>
</dbReference>
<evidence type="ECO:0000256" key="1">
    <source>
        <dbReference type="SAM" id="MobiDB-lite"/>
    </source>
</evidence>
<feature type="domain" description="DUF5709" evidence="2">
    <location>
        <begin position="101"/>
        <end position="149"/>
    </location>
</feature>